<accession>A0ABU1IG65</accession>
<evidence type="ECO:0000259" key="2">
    <source>
        <dbReference type="Pfam" id="PF05433"/>
    </source>
</evidence>
<sequence length="149" mass="14503">MRAAILCLCLAATGCANTTDPSTYSVGSVGQVNRSVPGIIISARAVTINTNTGTGGAVGGVAGAVAGSSIGGGARANALGAIGGAVAGALVGSAIEQGGANQPGMEYVVSTSNGALLTVTQGLEPRLQENEKVIILYGSPARIIRDPRP</sequence>
<evidence type="ECO:0000313" key="3">
    <source>
        <dbReference type="EMBL" id="MDR6216205.1"/>
    </source>
</evidence>
<dbReference type="Pfam" id="PF05433">
    <property type="entry name" value="Rick_17kDa_Anti"/>
    <property type="match status" value="1"/>
</dbReference>
<organism evidence="3 4">
    <name type="scientific">Paracidovorax wautersii</name>
    <dbReference type="NCBI Taxonomy" id="1177982"/>
    <lineage>
        <taxon>Bacteria</taxon>
        <taxon>Pseudomonadati</taxon>
        <taxon>Pseudomonadota</taxon>
        <taxon>Betaproteobacteria</taxon>
        <taxon>Burkholderiales</taxon>
        <taxon>Comamonadaceae</taxon>
        <taxon>Paracidovorax</taxon>
    </lineage>
</organism>
<reference evidence="3 4" key="1">
    <citation type="submission" date="2023-08" db="EMBL/GenBank/DDBJ databases">
        <title>Functional and genomic diversity of the sorghum phyllosphere microbiome.</title>
        <authorList>
            <person name="Shade A."/>
        </authorList>
    </citation>
    <scope>NUCLEOTIDE SEQUENCE [LARGE SCALE GENOMIC DNA]</scope>
    <source>
        <strain evidence="3 4">SORGH_AS_0335</strain>
    </source>
</reference>
<keyword evidence="3" id="KW-0449">Lipoprotein</keyword>
<dbReference type="RefSeq" id="WP_309831440.1">
    <property type="nucleotide sequence ID" value="NZ_JAVIZX010000001.1"/>
</dbReference>
<proteinExistence type="predicted"/>
<gene>
    <name evidence="3" type="ORF">QE399_003894</name>
</gene>
<protein>
    <submittedName>
        <fullName evidence="3">Outer membrane lipoprotein SlyB</fullName>
    </submittedName>
</protein>
<dbReference type="EMBL" id="JAVIZX010000001">
    <property type="protein sequence ID" value="MDR6216205.1"/>
    <property type="molecule type" value="Genomic_DNA"/>
</dbReference>
<evidence type="ECO:0000256" key="1">
    <source>
        <dbReference type="SAM" id="SignalP"/>
    </source>
</evidence>
<feature type="domain" description="Glycine zipper 2TM" evidence="2">
    <location>
        <begin position="55"/>
        <end position="96"/>
    </location>
</feature>
<feature type="chain" id="PRO_5045410061" evidence="1">
    <location>
        <begin position="19"/>
        <end position="149"/>
    </location>
</feature>
<feature type="signal peptide" evidence="1">
    <location>
        <begin position="1"/>
        <end position="18"/>
    </location>
</feature>
<keyword evidence="4" id="KW-1185">Reference proteome</keyword>
<dbReference type="Proteomes" id="UP001267710">
    <property type="component" value="Unassembled WGS sequence"/>
</dbReference>
<dbReference type="PROSITE" id="PS51257">
    <property type="entry name" value="PROKAR_LIPOPROTEIN"/>
    <property type="match status" value="1"/>
</dbReference>
<dbReference type="InterPro" id="IPR008816">
    <property type="entry name" value="Gly_zipper_2TM_dom"/>
</dbReference>
<keyword evidence="1" id="KW-0732">Signal</keyword>
<evidence type="ECO:0000313" key="4">
    <source>
        <dbReference type="Proteomes" id="UP001267710"/>
    </source>
</evidence>
<name>A0ABU1IG65_9BURK</name>
<comment type="caution">
    <text evidence="3">The sequence shown here is derived from an EMBL/GenBank/DDBJ whole genome shotgun (WGS) entry which is preliminary data.</text>
</comment>